<gene>
    <name evidence="1" type="ORF">AGLY_002431</name>
</gene>
<keyword evidence="2" id="KW-1185">Reference proteome</keyword>
<evidence type="ECO:0000313" key="2">
    <source>
        <dbReference type="Proteomes" id="UP000475862"/>
    </source>
</evidence>
<evidence type="ECO:0000313" key="1">
    <source>
        <dbReference type="EMBL" id="KAE9543631.1"/>
    </source>
</evidence>
<name>A0A6G0U3D2_APHGL</name>
<dbReference type="AlphaFoldDB" id="A0A6G0U3D2"/>
<comment type="caution">
    <text evidence="1">The sequence shown here is derived from an EMBL/GenBank/DDBJ whole genome shotgun (WGS) entry which is preliminary data.</text>
</comment>
<organism evidence="1 2">
    <name type="scientific">Aphis glycines</name>
    <name type="common">Soybean aphid</name>
    <dbReference type="NCBI Taxonomy" id="307491"/>
    <lineage>
        <taxon>Eukaryota</taxon>
        <taxon>Metazoa</taxon>
        <taxon>Ecdysozoa</taxon>
        <taxon>Arthropoda</taxon>
        <taxon>Hexapoda</taxon>
        <taxon>Insecta</taxon>
        <taxon>Pterygota</taxon>
        <taxon>Neoptera</taxon>
        <taxon>Paraneoptera</taxon>
        <taxon>Hemiptera</taxon>
        <taxon>Sternorrhyncha</taxon>
        <taxon>Aphidomorpha</taxon>
        <taxon>Aphidoidea</taxon>
        <taxon>Aphididae</taxon>
        <taxon>Aphidini</taxon>
        <taxon>Aphis</taxon>
        <taxon>Aphis</taxon>
    </lineage>
</organism>
<protein>
    <submittedName>
        <fullName evidence="1">Uncharacterized protein</fullName>
    </submittedName>
</protein>
<proteinExistence type="predicted"/>
<sequence length="277" mass="31894">MEIFIITIIQKYIFEKINTWFLTYYFNTNSDVGNSRELKRLHSPCFLPSSEPKVQFYESKNHTFVCWHIVRTTGIKALVESSGNSALLPGGICIGGGRSSNKPCLLSSSTKPSIHSRFKLLRHKYHRHRLHKHQLQKPKFSSNSKLTIFILRFYRNISCLETFITKSKSTDSYSKGETLMLFNNSFTSSSSSSPYLVSTLNFIPTFFNSFLARNFSRCNFTKYRFTRNRARINYRNNSPSCMGSNNFPCMMYSSSSSSSLSVNILNLVDQIKPYIIT</sequence>
<accession>A0A6G0U3D2</accession>
<reference evidence="1 2" key="1">
    <citation type="submission" date="2019-08" db="EMBL/GenBank/DDBJ databases">
        <title>The genome of the soybean aphid Biotype 1, its phylome, world population structure and adaptation to the North American continent.</title>
        <authorList>
            <person name="Giordano R."/>
            <person name="Donthu R.K."/>
            <person name="Hernandez A.G."/>
            <person name="Wright C.L."/>
            <person name="Zimin A.V."/>
        </authorList>
    </citation>
    <scope>NUCLEOTIDE SEQUENCE [LARGE SCALE GENOMIC DNA]</scope>
    <source>
        <tissue evidence="1">Whole aphids</tissue>
    </source>
</reference>
<dbReference type="Proteomes" id="UP000475862">
    <property type="component" value="Unassembled WGS sequence"/>
</dbReference>
<dbReference type="EMBL" id="VYZN01000008">
    <property type="protein sequence ID" value="KAE9543631.1"/>
    <property type="molecule type" value="Genomic_DNA"/>
</dbReference>